<dbReference type="AlphaFoldDB" id="A0AAN7CCN7"/>
<dbReference type="SUPFAM" id="SSF90257">
    <property type="entry name" value="Myosin rod fragments"/>
    <property type="match status" value="1"/>
</dbReference>
<organism evidence="3 4">
    <name type="scientific">Achaetomium macrosporum</name>
    <dbReference type="NCBI Taxonomy" id="79813"/>
    <lineage>
        <taxon>Eukaryota</taxon>
        <taxon>Fungi</taxon>
        <taxon>Dikarya</taxon>
        <taxon>Ascomycota</taxon>
        <taxon>Pezizomycotina</taxon>
        <taxon>Sordariomycetes</taxon>
        <taxon>Sordariomycetidae</taxon>
        <taxon>Sordariales</taxon>
        <taxon>Chaetomiaceae</taxon>
        <taxon>Achaetomium</taxon>
    </lineage>
</organism>
<feature type="region of interest" description="Disordered" evidence="2">
    <location>
        <begin position="194"/>
        <end position="226"/>
    </location>
</feature>
<proteinExistence type="predicted"/>
<accession>A0AAN7CCN7</accession>
<feature type="compositionally biased region" description="Low complexity" evidence="2">
    <location>
        <begin position="587"/>
        <end position="603"/>
    </location>
</feature>
<feature type="region of interest" description="Disordered" evidence="2">
    <location>
        <begin position="788"/>
        <end position="807"/>
    </location>
</feature>
<keyword evidence="1" id="KW-0175">Coiled coil</keyword>
<feature type="compositionally biased region" description="Low complexity" evidence="2">
    <location>
        <begin position="654"/>
        <end position="667"/>
    </location>
</feature>
<evidence type="ECO:0000256" key="1">
    <source>
        <dbReference type="SAM" id="Coils"/>
    </source>
</evidence>
<name>A0AAN7CCN7_9PEZI</name>
<evidence type="ECO:0000313" key="4">
    <source>
        <dbReference type="Proteomes" id="UP001303760"/>
    </source>
</evidence>
<feature type="compositionally biased region" description="Polar residues" evidence="2">
    <location>
        <begin position="668"/>
        <end position="680"/>
    </location>
</feature>
<reference evidence="3" key="2">
    <citation type="submission" date="2023-05" db="EMBL/GenBank/DDBJ databases">
        <authorList>
            <consortium name="Lawrence Berkeley National Laboratory"/>
            <person name="Steindorff A."/>
            <person name="Hensen N."/>
            <person name="Bonometti L."/>
            <person name="Westerberg I."/>
            <person name="Brannstrom I.O."/>
            <person name="Guillou S."/>
            <person name="Cros-Aarteil S."/>
            <person name="Calhoun S."/>
            <person name="Haridas S."/>
            <person name="Kuo A."/>
            <person name="Mondo S."/>
            <person name="Pangilinan J."/>
            <person name="Riley R."/>
            <person name="Labutti K."/>
            <person name="Andreopoulos B."/>
            <person name="Lipzen A."/>
            <person name="Chen C."/>
            <person name="Yanf M."/>
            <person name="Daum C."/>
            <person name="Ng V."/>
            <person name="Clum A."/>
            <person name="Ohm R."/>
            <person name="Martin F."/>
            <person name="Silar P."/>
            <person name="Natvig D."/>
            <person name="Lalanne C."/>
            <person name="Gautier V."/>
            <person name="Ament-Velasquez S.L."/>
            <person name="Kruys A."/>
            <person name="Hutchinson M.I."/>
            <person name="Powell A.J."/>
            <person name="Barry K."/>
            <person name="Miller A.N."/>
            <person name="Grigoriev I.V."/>
            <person name="Debuchy R."/>
            <person name="Gladieux P."/>
            <person name="Thoren M.H."/>
            <person name="Johannesson H."/>
        </authorList>
    </citation>
    <scope>NUCLEOTIDE SEQUENCE</scope>
    <source>
        <strain evidence="3">CBS 532.94</strain>
    </source>
</reference>
<feature type="compositionally biased region" description="Polar residues" evidence="2">
    <location>
        <begin position="507"/>
        <end position="521"/>
    </location>
</feature>
<sequence length="807" mass="88863">MDEREAKKQRLRELRDTYPYVKTIVNHMGKHYRAVAPPAWLDLREVAGQLMRSTQTGSKHPAWGSLKRSLVAIIAWRAGRNSWEEAVKVARMPYIGTRSEVKSMEFIYDIHCRTARLPNCLLKDLKKVELDFLLESERRSHDKMPGFWKGADVEDPNWRRAYMEEPIKRYNLRLPFNDDLTDLVLSTVCRRPEPDKPLLSTPARVGKEGDGASDQAAGTKEDSDLEAEVRNGGVAGMWESEVQAIIARIADTVHTTLETEKVRLLGKRDRQEVETVQLHKRQKTVEDVSEDVSKEVETTQFHKKQQKTVEDVPNSPKPINTIEDNDGDGSPASYTARAAAPKEERYRALKTSYKKLKNHNRQLTASLAELNDKYKKLSENAELMALQYKDLRSDYDTSKEKVRQLANTCGRQEEQTKTLMERGLQLVDQSSAFSEAVKQLDDKSGQLAAQGTALKDENVIMRAQIVSLLARVDTLERSAAAQARQSQTRCAGPGPAEGLPNNRHDAGSSTLPGSQGQSNGASKHDSNDSLDLTKVPLYRKPTVQPGNRASSRFPCILEMPTFDLEESPQEESSRRSVPAVTNARSMTTHTDTTITTPSRLTTTHSHANPAAEGSNAALSPTCEPLTAPAPAQMLSTATAPPQMPIPAPAPAPAAGPTAITQTSTSTTEALPSTVATTQQLHPHPGAQPEAQSKEHTAKAPVPNHIQDATANNTEIARLSPARREQVFSFLRGLDQPIWTTPTQEIVACCRANGMEYDRLDDLVEEFKIIVGGYLGVVDAEGRWIGGADGEGQGEGDVSEGLGLNNCV</sequence>
<dbReference type="Proteomes" id="UP001303760">
    <property type="component" value="Unassembled WGS sequence"/>
</dbReference>
<comment type="caution">
    <text evidence="3">The sequence shown here is derived from an EMBL/GenBank/DDBJ whole genome shotgun (WGS) entry which is preliminary data.</text>
</comment>
<feature type="region of interest" description="Disordered" evidence="2">
    <location>
        <begin position="480"/>
        <end position="711"/>
    </location>
</feature>
<gene>
    <name evidence="3" type="ORF">C8A03DRAFT_33380</name>
</gene>
<feature type="compositionally biased region" description="Pro residues" evidence="2">
    <location>
        <begin position="641"/>
        <end position="653"/>
    </location>
</feature>
<evidence type="ECO:0000256" key="2">
    <source>
        <dbReference type="SAM" id="MobiDB-lite"/>
    </source>
</evidence>
<protein>
    <submittedName>
        <fullName evidence="3">Uncharacterized protein</fullName>
    </submittedName>
</protein>
<dbReference type="EMBL" id="MU860090">
    <property type="protein sequence ID" value="KAK4238568.1"/>
    <property type="molecule type" value="Genomic_DNA"/>
</dbReference>
<keyword evidence="4" id="KW-1185">Reference proteome</keyword>
<reference evidence="3" key="1">
    <citation type="journal article" date="2023" name="Mol. Phylogenet. Evol.">
        <title>Genome-scale phylogeny and comparative genomics of the fungal order Sordariales.</title>
        <authorList>
            <person name="Hensen N."/>
            <person name="Bonometti L."/>
            <person name="Westerberg I."/>
            <person name="Brannstrom I.O."/>
            <person name="Guillou S."/>
            <person name="Cros-Aarteil S."/>
            <person name="Calhoun S."/>
            <person name="Haridas S."/>
            <person name="Kuo A."/>
            <person name="Mondo S."/>
            <person name="Pangilinan J."/>
            <person name="Riley R."/>
            <person name="LaButti K."/>
            <person name="Andreopoulos B."/>
            <person name="Lipzen A."/>
            <person name="Chen C."/>
            <person name="Yan M."/>
            <person name="Daum C."/>
            <person name="Ng V."/>
            <person name="Clum A."/>
            <person name="Steindorff A."/>
            <person name="Ohm R.A."/>
            <person name="Martin F."/>
            <person name="Silar P."/>
            <person name="Natvig D.O."/>
            <person name="Lalanne C."/>
            <person name="Gautier V."/>
            <person name="Ament-Velasquez S.L."/>
            <person name="Kruys A."/>
            <person name="Hutchinson M.I."/>
            <person name="Powell A.J."/>
            <person name="Barry K."/>
            <person name="Miller A.N."/>
            <person name="Grigoriev I.V."/>
            <person name="Debuchy R."/>
            <person name="Gladieux P."/>
            <person name="Hiltunen Thoren M."/>
            <person name="Johannesson H."/>
        </authorList>
    </citation>
    <scope>NUCLEOTIDE SEQUENCE</scope>
    <source>
        <strain evidence="3">CBS 532.94</strain>
    </source>
</reference>
<feature type="region of interest" description="Disordered" evidence="2">
    <location>
        <begin position="296"/>
        <end position="341"/>
    </location>
</feature>
<evidence type="ECO:0000313" key="3">
    <source>
        <dbReference type="EMBL" id="KAK4238568.1"/>
    </source>
</evidence>
<feature type="coiled-coil region" evidence="1">
    <location>
        <begin position="353"/>
        <end position="408"/>
    </location>
</feature>